<evidence type="ECO:0000313" key="2">
    <source>
        <dbReference type="EMBL" id="RZF35256.1"/>
    </source>
</evidence>
<organism evidence="2 3">
    <name type="scientific">Laodelphax striatellus</name>
    <name type="common">Small brown planthopper</name>
    <name type="synonym">Delphax striatella</name>
    <dbReference type="NCBI Taxonomy" id="195883"/>
    <lineage>
        <taxon>Eukaryota</taxon>
        <taxon>Metazoa</taxon>
        <taxon>Ecdysozoa</taxon>
        <taxon>Arthropoda</taxon>
        <taxon>Hexapoda</taxon>
        <taxon>Insecta</taxon>
        <taxon>Pterygota</taxon>
        <taxon>Neoptera</taxon>
        <taxon>Paraneoptera</taxon>
        <taxon>Hemiptera</taxon>
        <taxon>Auchenorrhyncha</taxon>
        <taxon>Fulgoroidea</taxon>
        <taxon>Delphacidae</taxon>
        <taxon>Criomorphinae</taxon>
        <taxon>Laodelphax</taxon>
    </lineage>
</organism>
<name>A0A482WPP7_LAOST</name>
<comment type="caution">
    <text evidence="2">The sequence shown here is derived from an EMBL/GenBank/DDBJ whole genome shotgun (WGS) entry which is preliminary data.</text>
</comment>
<dbReference type="InterPro" id="IPR027351">
    <property type="entry name" value="(+)RNA_virus_helicase_core_dom"/>
</dbReference>
<reference evidence="2 3" key="1">
    <citation type="journal article" date="2017" name="Gigascience">
        <title>Genome sequence of the small brown planthopper, Laodelphax striatellus.</title>
        <authorList>
            <person name="Zhu J."/>
            <person name="Jiang F."/>
            <person name="Wang X."/>
            <person name="Yang P."/>
            <person name="Bao Y."/>
            <person name="Zhao W."/>
            <person name="Wang W."/>
            <person name="Lu H."/>
            <person name="Wang Q."/>
            <person name="Cui N."/>
            <person name="Li J."/>
            <person name="Chen X."/>
            <person name="Luo L."/>
            <person name="Yu J."/>
            <person name="Kang L."/>
            <person name="Cui F."/>
        </authorList>
    </citation>
    <scope>NUCLEOTIDE SEQUENCE [LARGE SCALE GENOMIC DNA]</scope>
    <source>
        <strain evidence="2">Lst14</strain>
    </source>
</reference>
<dbReference type="GO" id="GO:0005524">
    <property type="term" value="F:ATP binding"/>
    <property type="evidence" value="ECO:0007669"/>
    <property type="project" value="InterPro"/>
</dbReference>
<feature type="domain" description="(+)RNA virus helicase C-terminal" evidence="1">
    <location>
        <begin position="280"/>
        <end position="446"/>
    </location>
</feature>
<protein>
    <recommendedName>
        <fullName evidence="1">(+)RNA virus helicase C-terminal domain-containing protein</fullName>
    </recommendedName>
</protein>
<dbReference type="SUPFAM" id="SSF52540">
    <property type="entry name" value="P-loop containing nucleoside triphosphate hydrolases"/>
    <property type="match status" value="1"/>
</dbReference>
<dbReference type="InterPro" id="IPR027417">
    <property type="entry name" value="P-loop_NTPase"/>
</dbReference>
<evidence type="ECO:0000259" key="1">
    <source>
        <dbReference type="Pfam" id="PF01443"/>
    </source>
</evidence>
<evidence type="ECO:0000313" key="3">
    <source>
        <dbReference type="Proteomes" id="UP000291343"/>
    </source>
</evidence>
<dbReference type="Proteomes" id="UP000291343">
    <property type="component" value="Unassembled WGS sequence"/>
</dbReference>
<keyword evidence="3" id="KW-1185">Reference proteome</keyword>
<dbReference type="AlphaFoldDB" id="A0A482WPP7"/>
<dbReference type="EMBL" id="QKKF02029048">
    <property type="protein sequence ID" value="RZF35256.1"/>
    <property type="molecule type" value="Genomic_DNA"/>
</dbReference>
<dbReference type="InParanoid" id="A0A482WPP7"/>
<dbReference type="Gene3D" id="3.40.50.300">
    <property type="entry name" value="P-loop containing nucleotide triphosphate hydrolases"/>
    <property type="match status" value="1"/>
</dbReference>
<gene>
    <name evidence="2" type="ORF">LSTR_LSTR012475</name>
</gene>
<dbReference type="OrthoDB" id="9995375at2759"/>
<accession>A0A482WPP7</accession>
<proteinExistence type="predicted"/>
<sequence length="487" mass="56117">MKKLRINKKINETFTSYESRNVNLASIETFTSYESRNVNLASILNQINVFNTNVKTPKSRLNLVYNFGEYVDVMICFVKLSESKFKTSKGFSALTKKRHFSQEEWKHLDRLENTNIKLSLNHGNNNNNALFLVNCNEEAELNFCFILKTLNDWSNKNYPLIVGVDAFNDFFEMPATDLLSVVLEVDSLRFVFAYRGYCDIKFLNIPNPATCADRLPETPLGVFPGNSKLEIYLNAMIELRYIVSSTDIENSKIYKQVLSSITQSNIAGSNGEILNVLKKAKLSKAQEIIVVGDSQQLPYIERSSLETKWHKISGFCEPYAYLSTTRRCPVDVCYAISSHYHIIATLNNRITSILPTYRLGEQHFIFSETLFLTFTQEEKQRVAEALNWGKNSWKGWKLHTIHEAQGLTSKNVVLIRIDYNNKEIYNSMQHAIVALSRHTNTFRYLTTSIEKDAVDKLIDKIKTTNETELQKWNKERICKLKNELNHG</sequence>
<dbReference type="Pfam" id="PF01443">
    <property type="entry name" value="Viral_helicase1"/>
    <property type="match status" value="1"/>
</dbReference>